<name>A0A6J4JSY6_9PROT</name>
<evidence type="ECO:0000256" key="1">
    <source>
        <dbReference type="SAM" id="MobiDB-lite"/>
    </source>
</evidence>
<evidence type="ECO:0000313" key="2">
    <source>
        <dbReference type="EMBL" id="CAA9286459.1"/>
    </source>
</evidence>
<feature type="compositionally biased region" description="Basic and acidic residues" evidence="1">
    <location>
        <begin position="55"/>
        <end position="72"/>
    </location>
</feature>
<protein>
    <submittedName>
        <fullName evidence="2">Uncharacterized protein</fullName>
    </submittedName>
</protein>
<proteinExistence type="predicted"/>
<sequence>MPPLAEPPLRVNRAPVLTLWAAVVAERLGHPSDTALTLGAAVAGTAARAKARRLGLAEDHPEEDRQSKRGDAGGEVRAVRLLGREIAVARSDDGMLLAAHGERPQSPASVGNYLARAFGDRLGEVRAAMEKLASSLPPEELNRVGFRLYERFRPEVPEGVEGWGAKAVLDIARIRKATE</sequence>
<dbReference type="EMBL" id="CADCTG010000335">
    <property type="protein sequence ID" value="CAA9286459.1"/>
    <property type="molecule type" value="Genomic_DNA"/>
</dbReference>
<feature type="region of interest" description="Disordered" evidence="1">
    <location>
        <begin position="52"/>
        <end position="72"/>
    </location>
</feature>
<reference evidence="2" key="1">
    <citation type="submission" date="2020-02" db="EMBL/GenBank/DDBJ databases">
        <authorList>
            <person name="Meier V. D."/>
        </authorList>
    </citation>
    <scope>NUCLEOTIDE SEQUENCE</scope>
    <source>
        <strain evidence="2">AVDCRST_MAG08</strain>
    </source>
</reference>
<dbReference type="AlphaFoldDB" id="A0A6J4JSY6"/>
<gene>
    <name evidence="2" type="ORF">AVDCRST_MAG08-4217</name>
</gene>
<accession>A0A6J4JSY6</accession>
<organism evidence="2">
    <name type="scientific">uncultured Acetobacteraceae bacterium</name>
    <dbReference type="NCBI Taxonomy" id="169975"/>
    <lineage>
        <taxon>Bacteria</taxon>
        <taxon>Pseudomonadati</taxon>
        <taxon>Pseudomonadota</taxon>
        <taxon>Alphaproteobacteria</taxon>
        <taxon>Acetobacterales</taxon>
        <taxon>Acetobacteraceae</taxon>
        <taxon>environmental samples</taxon>
    </lineage>
</organism>